<evidence type="ECO:0000256" key="1">
    <source>
        <dbReference type="SAM" id="Coils"/>
    </source>
</evidence>
<accession>A0AAV1C824</accession>
<evidence type="ECO:0000313" key="4">
    <source>
        <dbReference type="Proteomes" id="UP001161247"/>
    </source>
</evidence>
<feature type="coiled-coil region" evidence="1">
    <location>
        <begin position="29"/>
        <end position="63"/>
    </location>
</feature>
<name>A0AAV1C824_OLDCO</name>
<gene>
    <name evidence="3" type="ORF">OLC1_LOCUS2795</name>
</gene>
<keyword evidence="4" id="KW-1185">Reference proteome</keyword>
<reference evidence="3" key="1">
    <citation type="submission" date="2023-03" db="EMBL/GenBank/DDBJ databases">
        <authorList>
            <person name="Julca I."/>
        </authorList>
    </citation>
    <scope>NUCLEOTIDE SEQUENCE</scope>
</reference>
<proteinExistence type="predicted"/>
<evidence type="ECO:0000313" key="3">
    <source>
        <dbReference type="EMBL" id="CAI9090703.1"/>
    </source>
</evidence>
<keyword evidence="1" id="KW-0175">Coiled coil</keyword>
<sequence>MRQAVQAVNSFVTVCTDLERQLASARRKVASEAGKAREAKARLQALEEEKRRLEEDILTMRGQFEGVELAHNLQIESLQATIVPKSRLDKYILAGVQRYLGSSEFALGINDVMDLAMERGARKVVMEIEAARRKNEDIQPILDKYADREMKGKISAVRLRCKAQKHFRDMNFALLPIMQQIAEACPSVSKPEDIIDIPGSPSFIFQMPRETQTPPRTPPGPDEEPETVEHTSPPPKGTTPEAAGREREGGGTSTDSNTNSEDKVNDA</sequence>
<dbReference type="EMBL" id="OX459118">
    <property type="protein sequence ID" value="CAI9090703.1"/>
    <property type="molecule type" value="Genomic_DNA"/>
</dbReference>
<organism evidence="3 4">
    <name type="scientific">Oldenlandia corymbosa var. corymbosa</name>
    <dbReference type="NCBI Taxonomy" id="529605"/>
    <lineage>
        <taxon>Eukaryota</taxon>
        <taxon>Viridiplantae</taxon>
        <taxon>Streptophyta</taxon>
        <taxon>Embryophyta</taxon>
        <taxon>Tracheophyta</taxon>
        <taxon>Spermatophyta</taxon>
        <taxon>Magnoliopsida</taxon>
        <taxon>eudicotyledons</taxon>
        <taxon>Gunneridae</taxon>
        <taxon>Pentapetalae</taxon>
        <taxon>asterids</taxon>
        <taxon>lamiids</taxon>
        <taxon>Gentianales</taxon>
        <taxon>Rubiaceae</taxon>
        <taxon>Rubioideae</taxon>
        <taxon>Spermacoceae</taxon>
        <taxon>Hedyotis-Oldenlandia complex</taxon>
        <taxon>Oldenlandia</taxon>
    </lineage>
</organism>
<evidence type="ECO:0000256" key="2">
    <source>
        <dbReference type="SAM" id="MobiDB-lite"/>
    </source>
</evidence>
<feature type="region of interest" description="Disordered" evidence="2">
    <location>
        <begin position="191"/>
        <end position="267"/>
    </location>
</feature>
<dbReference type="Proteomes" id="UP001161247">
    <property type="component" value="Chromosome 1"/>
</dbReference>
<dbReference type="AlphaFoldDB" id="A0AAV1C824"/>
<protein>
    <submittedName>
        <fullName evidence="3">OLC1v1025528C1</fullName>
    </submittedName>
</protein>